<organism evidence="2 3">
    <name type="scientific">Syntrophomonas zehnderi OL-4</name>
    <dbReference type="NCBI Taxonomy" id="690567"/>
    <lineage>
        <taxon>Bacteria</taxon>
        <taxon>Bacillati</taxon>
        <taxon>Bacillota</taxon>
        <taxon>Clostridia</taxon>
        <taxon>Eubacteriales</taxon>
        <taxon>Syntrophomonadaceae</taxon>
        <taxon>Syntrophomonas</taxon>
    </lineage>
</organism>
<name>A0A0E4GBU2_9FIRM</name>
<keyword evidence="1" id="KW-0812">Transmembrane</keyword>
<keyword evidence="1" id="KW-1133">Transmembrane helix</keyword>
<proteinExistence type="predicted"/>
<dbReference type="OrthoDB" id="1953500at2"/>
<dbReference type="Proteomes" id="UP000045545">
    <property type="component" value="Unassembled WGS sequence"/>
</dbReference>
<feature type="transmembrane region" description="Helical" evidence="1">
    <location>
        <begin position="175"/>
        <end position="199"/>
    </location>
</feature>
<evidence type="ECO:0000313" key="2">
    <source>
        <dbReference type="EMBL" id="CFX94116.1"/>
    </source>
</evidence>
<dbReference type="STRING" id="690567.2259"/>
<dbReference type="EMBL" id="CGIH01000038">
    <property type="protein sequence ID" value="CFX94116.1"/>
    <property type="molecule type" value="Genomic_DNA"/>
</dbReference>
<evidence type="ECO:0000313" key="3">
    <source>
        <dbReference type="Proteomes" id="UP000045545"/>
    </source>
</evidence>
<protein>
    <submittedName>
        <fullName evidence="2">Uncharacterized</fullName>
    </submittedName>
</protein>
<gene>
    <name evidence="2" type="ORF">2259</name>
</gene>
<keyword evidence="1" id="KW-0472">Membrane</keyword>
<reference evidence="2 3" key="1">
    <citation type="submission" date="2015-03" db="EMBL/GenBank/DDBJ databases">
        <authorList>
            <person name="Murphy D."/>
        </authorList>
    </citation>
    <scope>NUCLEOTIDE SEQUENCE [LARGE SCALE GENOMIC DNA]</scope>
    <source>
        <strain evidence="2 3">OL-4</strain>
    </source>
</reference>
<evidence type="ECO:0000256" key="1">
    <source>
        <dbReference type="SAM" id="Phobius"/>
    </source>
</evidence>
<keyword evidence="3" id="KW-1185">Reference proteome</keyword>
<accession>A0A0E4GBU2</accession>
<dbReference type="AlphaFoldDB" id="A0A0E4GBU2"/>
<sequence>MCYIVAILLGCLVSLSFFYGHGRITIEIFEQDHVQGIKLDIKIPFYQKKGEYDFSDPRLHLWEALLVDRMNSKPAGQSGFNGAALKNVLRKISALYHTSPLEKMRFDIIQKTLSYLVVDNLEWKTTTGGNDAMQAALRSGCFWALQSWVAVFISLHCRLNHLQLAVKPDFANNIFLSNFACILKMRIVHIIIIVFYILAWKVRWWINGITTDSAEQPSH</sequence>
<dbReference type="RefSeq" id="WP_046498958.1">
    <property type="nucleotide sequence ID" value="NZ_CGIH01000038.1"/>
</dbReference>